<protein>
    <recommendedName>
        <fullName evidence="11">Ionotropic glutamate receptor L-glutamate and glycine-binding domain-containing protein</fullName>
    </recommendedName>
</protein>
<proteinExistence type="predicted"/>
<evidence type="ECO:0000313" key="13">
    <source>
        <dbReference type="Proteomes" id="UP000186922"/>
    </source>
</evidence>
<comment type="subcellular location">
    <subcellularLocation>
        <location evidence="1">Membrane</location>
        <topology evidence="1">Multi-pass membrane protein</topology>
    </subcellularLocation>
</comment>
<sequence length="99" mass="10529">MKGVSNGTFDYDFAIQAENTNGDSVNGVNTGLIKDLANNACDIAAADMTARVSRSRDAVFLQPFVRSQGSIAVNNLNGIVEANATFFISSKSTTTIYSR</sequence>
<name>A0A1D1W089_RAMVA</name>
<evidence type="ECO:0000256" key="10">
    <source>
        <dbReference type="ARBA" id="ARBA00023303"/>
    </source>
</evidence>
<keyword evidence="7" id="KW-0675">Receptor</keyword>
<keyword evidence="6" id="KW-0472">Membrane</keyword>
<accession>A0A1D1W089</accession>
<keyword evidence="3" id="KW-0812">Transmembrane</keyword>
<keyword evidence="13" id="KW-1185">Reference proteome</keyword>
<reference evidence="12 13" key="1">
    <citation type="journal article" date="2016" name="Nat. Commun.">
        <title>Extremotolerant tardigrade genome and improved radiotolerance of human cultured cells by tardigrade-unique protein.</title>
        <authorList>
            <person name="Hashimoto T."/>
            <person name="Horikawa D.D."/>
            <person name="Saito Y."/>
            <person name="Kuwahara H."/>
            <person name="Kozuka-Hata H."/>
            <person name="Shin-I T."/>
            <person name="Minakuchi Y."/>
            <person name="Ohishi K."/>
            <person name="Motoyama A."/>
            <person name="Aizu T."/>
            <person name="Enomoto A."/>
            <person name="Kondo K."/>
            <person name="Tanaka S."/>
            <person name="Hara Y."/>
            <person name="Koshikawa S."/>
            <person name="Sagara H."/>
            <person name="Miura T."/>
            <person name="Yokobori S."/>
            <person name="Miyagawa K."/>
            <person name="Suzuki Y."/>
            <person name="Kubo T."/>
            <person name="Oyama M."/>
            <person name="Kohara Y."/>
            <person name="Fujiyama A."/>
            <person name="Arakawa K."/>
            <person name="Katayama T."/>
            <person name="Toyoda A."/>
            <person name="Kunieda T."/>
        </authorList>
    </citation>
    <scope>NUCLEOTIDE SEQUENCE [LARGE SCALE GENOMIC DNA]</scope>
    <source>
        <strain evidence="12 13">YOKOZUNA-1</strain>
    </source>
</reference>
<keyword evidence="4" id="KW-1133">Transmembrane helix</keyword>
<keyword evidence="2" id="KW-0813">Transport</keyword>
<evidence type="ECO:0000256" key="4">
    <source>
        <dbReference type="ARBA" id="ARBA00022989"/>
    </source>
</evidence>
<evidence type="ECO:0000256" key="3">
    <source>
        <dbReference type="ARBA" id="ARBA00022692"/>
    </source>
</evidence>
<dbReference type="AlphaFoldDB" id="A0A1D1W089"/>
<keyword evidence="10" id="KW-0407">Ion channel</keyword>
<evidence type="ECO:0000256" key="8">
    <source>
        <dbReference type="ARBA" id="ARBA00023180"/>
    </source>
</evidence>
<dbReference type="InterPro" id="IPR019594">
    <property type="entry name" value="Glu/Gly-bd"/>
</dbReference>
<evidence type="ECO:0000256" key="5">
    <source>
        <dbReference type="ARBA" id="ARBA00023065"/>
    </source>
</evidence>
<evidence type="ECO:0000259" key="11">
    <source>
        <dbReference type="Pfam" id="PF10613"/>
    </source>
</evidence>
<evidence type="ECO:0000256" key="6">
    <source>
        <dbReference type="ARBA" id="ARBA00023136"/>
    </source>
</evidence>
<dbReference type="EMBL" id="BDGG01000013">
    <property type="protein sequence ID" value="GAV06063.1"/>
    <property type="molecule type" value="Genomic_DNA"/>
</dbReference>
<evidence type="ECO:0000256" key="9">
    <source>
        <dbReference type="ARBA" id="ARBA00023286"/>
    </source>
</evidence>
<evidence type="ECO:0000313" key="12">
    <source>
        <dbReference type="EMBL" id="GAV06063.1"/>
    </source>
</evidence>
<keyword evidence="9" id="KW-1071">Ligand-gated ion channel</keyword>
<evidence type="ECO:0000256" key="7">
    <source>
        <dbReference type="ARBA" id="ARBA00023170"/>
    </source>
</evidence>
<dbReference type="Proteomes" id="UP000186922">
    <property type="component" value="Unassembled WGS sequence"/>
</dbReference>
<feature type="domain" description="Ionotropic glutamate receptor L-glutamate and glycine-binding" evidence="11">
    <location>
        <begin position="8"/>
        <end position="73"/>
    </location>
</feature>
<dbReference type="Gene3D" id="3.40.190.10">
    <property type="entry name" value="Periplasmic binding protein-like II"/>
    <property type="match status" value="1"/>
</dbReference>
<dbReference type="GO" id="GO:0016020">
    <property type="term" value="C:membrane"/>
    <property type="evidence" value="ECO:0007669"/>
    <property type="project" value="UniProtKB-SubCell"/>
</dbReference>
<dbReference type="Pfam" id="PF10613">
    <property type="entry name" value="Lig_chan-Glu_bd"/>
    <property type="match status" value="1"/>
</dbReference>
<evidence type="ECO:0000256" key="2">
    <source>
        <dbReference type="ARBA" id="ARBA00022448"/>
    </source>
</evidence>
<keyword evidence="5" id="KW-0406">Ion transport</keyword>
<organism evidence="12 13">
    <name type="scientific">Ramazzottius varieornatus</name>
    <name type="common">Water bear</name>
    <name type="synonym">Tardigrade</name>
    <dbReference type="NCBI Taxonomy" id="947166"/>
    <lineage>
        <taxon>Eukaryota</taxon>
        <taxon>Metazoa</taxon>
        <taxon>Ecdysozoa</taxon>
        <taxon>Tardigrada</taxon>
        <taxon>Eutardigrada</taxon>
        <taxon>Parachela</taxon>
        <taxon>Hypsibioidea</taxon>
        <taxon>Ramazzottiidae</taxon>
        <taxon>Ramazzottius</taxon>
    </lineage>
</organism>
<dbReference type="SUPFAM" id="SSF53850">
    <property type="entry name" value="Periplasmic binding protein-like II"/>
    <property type="match status" value="1"/>
</dbReference>
<evidence type="ECO:0000256" key="1">
    <source>
        <dbReference type="ARBA" id="ARBA00004141"/>
    </source>
</evidence>
<keyword evidence="8" id="KW-0325">Glycoprotein</keyword>
<dbReference type="GO" id="GO:0015276">
    <property type="term" value="F:ligand-gated monoatomic ion channel activity"/>
    <property type="evidence" value="ECO:0007669"/>
    <property type="project" value="InterPro"/>
</dbReference>
<gene>
    <name evidence="12" type="primary">RvY_16099-1</name>
    <name evidence="12" type="synonym">RvY_16099.1</name>
    <name evidence="12" type="ORF">RvY_16099</name>
</gene>
<comment type="caution">
    <text evidence="12">The sequence shown here is derived from an EMBL/GenBank/DDBJ whole genome shotgun (WGS) entry which is preliminary data.</text>
</comment>